<organism evidence="16 17">
    <name type="scientific">Roseiconus lacunae</name>
    <dbReference type="NCBI Taxonomy" id="2605694"/>
    <lineage>
        <taxon>Bacteria</taxon>
        <taxon>Pseudomonadati</taxon>
        <taxon>Planctomycetota</taxon>
        <taxon>Planctomycetia</taxon>
        <taxon>Pirellulales</taxon>
        <taxon>Pirellulaceae</taxon>
        <taxon>Roseiconus</taxon>
    </lineage>
</organism>
<dbReference type="InterPro" id="IPR005145">
    <property type="entry name" value="Sua5_C"/>
</dbReference>
<dbReference type="Gene3D" id="3.40.50.11030">
    <property type="entry name" value="Threonylcarbamoyl-AMP synthase, C-terminal domain"/>
    <property type="match status" value="1"/>
</dbReference>
<dbReference type="EC" id="2.7.7.87" evidence="3 13"/>
<comment type="function">
    <text evidence="13">Required for the formation of a threonylcarbamoyl group on adenosine at position 37 (t(6)A37) in tRNAs that read codons beginning with adenine.</text>
</comment>
<feature type="region of interest" description="Disordered" evidence="14">
    <location>
        <begin position="221"/>
        <end position="248"/>
    </location>
</feature>
<keyword evidence="9 13" id="KW-0547">Nucleotide-binding</keyword>
<dbReference type="PANTHER" id="PTHR17490">
    <property type="entry name" value="SUA5"/>
    <property type="match status" value="1"/>
</dbReference>
<dbReference type="NCBIfam" id="TIGR00057">
    <property type="entry name" value="L-threonylcarbamoyladenylate synthase"/>
    <property type="match status" value="1"/>
</dbReference>
<dbReference type="InterPro" id="IPR050156">
    <property type="entry name" value="TC-AMP_synthase_SUA5"/>
</dbReference>
<dbReference type="InterPro" id="IPR038385">
    <property type="entry name" value="Sua5/YwlC_C"/>
</dbReference>
<dbReference type="Proteomes" id="UP001239462">
    <property type="component" value="Unassembled WGS sequence"/>
</dbReference>
<dbReference type="GO" id="GO:0061710">
    <property type="term" value="F:L-threonylcarbamoyladenylate synthase"/>
    <property type="evidence" value="ECO:0007669"/>
    <property type="project" value="UniProtKB-EC"/>
</dbReference>
<evidence type="ECO:0000259" key="15">
    <source>
        <dbReference type="PROSITE" id="PS51163"/>
    </source>
</evidence>
<comment type="similarity">
    <text evidence="2 13">Belongs to the SUA5 family.</text>
</comment>
<dbReference type="PROSITE" id="PS51163">
    <property type="entry name" value="YRDC"/>
    <property type="match status" value="1"/>
</dbReference>
<evidence type="ECO:0000256" key="14">
    <source>
        <dbReference type="SAM" id="MobiDB-lite"/>
    </source>
</evidence>
<evidence type="ECO:0000256" key="5">
    <source>
        <dbReference type="ARBA" id="ARBA00022490"/>
    </source>
</evidence>
<sequence>MADSKIVVPTDATIAAAAQALAAGKLIGVPTETVYGLAADATNQLAVMRIFQAKGRPANNPLIAHFANADQARRWINVDDDATITWQWNLATTFWPGPLTVVAPLRGSVAPAVTAGAETLAVRVPNHPVMQSLLESFALPIAAPSANRSNYVSPTQANHVATAFGDSIEMVLDGGPCDFGVESTIIRLTPTVPQLLRPGGISTEQLVSVFGDIELIRHQAPASPSANTDSAGVEPASLAPLPSPGLMRKHYSPQTRLIKASEFDLGKMNPAKVARLYFTPQPQSDRPIAFGWIRVLSPTGDLNEVARHLFAAIREADQLPCELIVIDECSNAGIGRAIMDRVHRAAT</sequence>
<evidence type="ECO:0000313" key="16">
    <source>
        <dbReference type="EMBL" id="MDM4015668.1"/>
    </source>
</evidence>
<evidence type="ECO:0000256" key="2">
    <source>
        <dbReference type="ARBA" id="ARBA00007663"/>
    </source>
</evidence>
<feature type="domain" description="YrdC-like" evidence="15">
    <location>
        <begin position="11"/>
        <end position="201"/>
    </location>
</feature>
<keyword evidence="7 13" id="KW-0819">tRNA processing</keyword>
<evidence type="ECO:0000256" key="13">
    <source>
        <dbReference type="PIRNR" id="PIRNR004930"/>
    </source>
</evidence>
<dbReference type="InterPro" id="IPR017945">
    <property type="entry name" value="DHBP_synth_RibB-like_a/b_dom"/>
</dbReference>
<dbReference type="InterPro" id="IPR010923">
    <property type="entry name" value="T(6)A37_SUA5"/>
</dbReference>
<dbReference type="Pfam" id="PF01300">
    <property type="entry name" value="Sua5_yciO_yrdC"/>
    <property type="match status" value="1"/>
</dbReference>
<gene>
    <name evidence="16" type="ORF">QTN89_09525</name>
</gene>
<evidence type="ECO:0000256" key="10">
    <source>
        <dbReference type="ARBA" id="ARBA00022840"/>
    </source>
</evidence>
<evidence type="ECO:0000256" key="12">
    <source>
        <dbReference type="ARBA" id="ARBA00048366"/>
    </source>
</evidence>
<evidence type="ECO:0000256" key="1">
    <source>
        <dbReference type="ARBA" id="ARBA00004496"/>
    </source>
</evidence>
<evidence type="ECO:0000313" key="17">
    <source>
        <dbReference type="Proteomes" id="UP001239462"/>
    </source>
</evidence>
<keyword evidence="6 13" id="KW-0808">Transferase</keyword>
<evidence type="ECO:0000256" key="4">
    <source>
        <dbReference type="ARBA" id="ARBA00015492"/>
    </source>
</evidence>
<evidence type="ECO:0000256" key="8">
    <source>
        <dbReference type="ARBA" id="ARBA00022695"/>
    </source>
</evidence>
<evidence type="ECO:0000256" key="7">
    <source>
        <dbReference type="ARBA" id="ARBA00022694"/>
    </source>
</evidence>
<keyword evidence="10 13" id="KW-0067">ATP-binding</keyword>
<comment type="subcellular location">
    <subcellularLocation>
        <location evidence="1 13">Cytoplasm</location>
    </subcellularLocation>
</comment>
<dbReference type="PIRSF" id="PIRSF004930">
    <property type="entry name" value="Tln_factor_SUA5"/>
    <property type="match status" value="1"/>
</dbReference>
<evidence type="ECO:0000256" key="11">
    <source>
        <dbReference type="ARBA" id="ARBA00029774"/>
    </source>
</evidence>
<accession>A0ABT7PH44</accession>
<comment type="caution">
    <text evidence="16">The sequence shown here is derived from an EMBL/GenBank/DDBJ whole genome shotgun (WGS) entry which is preliminary data.</text>
</comment>
<keyword evidence="17" id="KW-1185">Reference proteome</keyword>
<dbReference type="Pfam" id="PF03481">
    <property type="entry name" value="Sua5_C"/>
    <property type="match status" value="1"/>
</dbReference>
<dbReference type="PANTHER" id="PTHR17490:SF16">
    <property type="entry name" value="THREONYLCARBAMOYL-AMP SYNTHASE"/>
    <property type="match status" value="1"/>
</dbReference>
<dbReference type="EMBL" id="JASZZN010000006">
    <property type="protein sequence ID" value="MDM4015668.1"/>
    <property type="molecule type" value="Genomic_DNA"/>
</dbReference>
<protein>
    <recommendedName>
        <fullName evidence="4 13">Threonylcarbamoyl-AMP synthase</fullName>
        <shortName evidence="13">TC-AMP synthase</shortName>
        <ecNumber evidence="3 13">2.7.7.87</ecNumber>
    </recommendedName>
    <alternativeName>
        <fullName evidence="11 13">L-threonylcarbamoyladenylate synthase</fullName>
    </alternativeName>
</protein>
<reference evidence="16 17" key="1">
    <citation type="submission" date="2023-06" db="EMBL/GenBank/DDBJ databases">
        <title>Roseiconus lacunae JC819 isolated from Gulf of Mannar region, Tamil Nadu.</title>
        <authorList>
            <person name="Pk S."/>
            <person name="Ch S."/>
            <person name="Ch V.R."/>
        </authorList>
    </citation>
    <scope>NUCLEOTIDE SEQUENCE [LARGE SCALE GENOMIC DNA]</scope>
    <source>
        <strain evidence="16 17">JC819</strain>
    </source>
</reference>
<proteinExistence type="inferred from homology"/>
<dbReference type="Gene3D" id="3.90.870.10">
    <property type="entry name" value="DHBP synthase"/>
    <property type="match status" value="1"/>
</dbReference>
<name>A0ABT7PH44_9BACT</name>
<evidence type="ECO:0000256" key="6">
    <source>
        <dbReference type="ARBA" id="ARBA00022679"/>
    </source>
</evidence>
<dbReference type="InterPro" id="IPR006070">
    <property type="entry name" value="Sua5-like_dom"/>
</dbReference>
<dbReference type="RefSeq" id="WP_289163168.1">
    <property type="nucleotide sequence ID" value="NZ_JASZZN010000006.1"/>
</dbReference>
<comment type="catalytic activity">
    <reaction evidence="12 13">
        <text>L-threonine + hydrogencarbonate + ATP = L-threonylcarbamoyladenylate + diphosphate + H2O</text>
        <dbReference type="Rhea" id="RHEA:36407"/>
        <dbReference type="ChEBI" id="CHEBI:15377"/>
        <dbReference type="ChEBI" id="CHEBI:17544"/>
        <dbReference type="ChEBI" id="CHEBI:30616"/>
        <dbReference type="ChEBI" id="CHEBI:33019"/>
        <dbReference type="ChEBI" id="CHEBI:57926"/>
        <dbReference type="ChEBI" id="CHEBI:73682"/>
        <dbReference type="EC" id="2.7.7.87"/>
    </reaction>
</comment>
<dbReference type="SUPFAM" id="SSF55821">
    <property type="entry name" value="YrdC/RibB"/>
    <property type="match status" value="1"/>
</dbReference>
<keyword evidence="8 13" id="KW-0548">Nucleotidyltransferase</keyword>
<evidence type="ECO:0000256" key="9">
    <source>
        <dbReference type="ARBA" id="ARBA00022741"/>
    </source>
</evidence>
<evidence type="ECO:0000256" key="3">
    <source>
        <dbReference type="ARBA" id="ARBA00012584"/>
    </source>
</evidence>
<keyword evidence="5 13" id="KW-0963">Cytoplasm</keyword>